<dbReference type="Proteomes" id="UP000053424">
    <property type="component" value="Unassembled WGS sequence"/>
</dbReference>
<keyword evidence="2" id="KW-1185">Reference proteome</keyword>
<proteinExistence type="predicted"/>
<name>A0A0C2XM37_HEBCY</name>
<sequence>MSPPLDPANVHEDVPFEGHTVLDGRSVRKFQIHGYSPGAIFDAVAEELATLTIPGRVTSRDVIDVSCFRKYIAANAVGWYKGVNEVGGRQATNGDLRIVVGGDRCSSWSRLATASAAVYIPDHESPTTRSFVQFNVGVNADGLGVLYIMQGNRRIRDPEGVVYQNQSVFLRTLNISVCDDIWSQLTEDYRPRIDPYMRPLPEGTTFTWRSHSIGMHPANGINALLLKQRPRAKFAITQDSDWISVLKPDDPTLPCASEFLSRILEVYNVCEEDDVVFLEYKPEVLYRNYLTHDHHMSLTLPLWQPTVVEVGAVGYLSREDENFVTLFNACAPDDAIFSLPPVQTEIVTQPIQSVKSNAFDVSRADESTPSQRVFFPLKVGEKVARLYTGPTQHRQFQADNAPTEWFKSNIKNIIEIYGADHNVTGEDLVLITETLCAQDYALFVSACHQEGSVTFDIDVEPQIGQPWGAFLPAKSGQFTSKVSRHGGPWNTVLVSCLRVASNVVSLLD</sequence>
<evidence type="ECO:0000313" key="1">
    <source>
        <dbReference type="EMBL" id="KIM38793.1"/>
    </source>
</evidence>
<dbReference type="EMBL" id="KN831788">
    <property type="protein sequence ID" value="KIM38793.1"/>
    <property type="molecule type" value="Genomic_DNA"/>
</dbReference>
<dbReference type="HOGENOM" id="CLU_432804_0_0_1"/>
<gene>
    <name evidence="1" type="ORF">M413DRAFT_447506</name>
</gene>
<organism evidence="1 2">
    <name type="scientific">Hebeloma cylindrosporum</name>
    <dbReference type="NCBI Taxonomy" id="76867"/>
    <lineage>
        <taxon>Eukaryota</taxon>
        <taxon>Fungi</taxon>
        <taxon>Dikarya</taxon>
        <taxon>Basidiomycota</taxon>
        <taxon>Agaricomycotina</taxon>
        <taxon>Agaricomycetes</taxon>
        <taxon>Agaricomycetidae</taxon>
        <taxon>Agaricales</taxon>
        <taxon>Agaricineae</taxon>
        <taxon>Hymenogastraceae</taxon>
        <taxon>Hebeloma</taxon>
    </lineage>
</organism>
<accession>A0A0C2XM37</accession>
<dbReference type="OrthoDB" id="1668230at2759"/>
<protein>
    <submittedName>
        <fullName evidence="1">Uncharacterized protein</fullName>
    </submittedName>
</protein>
<reference evidence="1 2" key="1">
    <citation type="submission" date="2014-04" db="EMBL/GenBank/DDBJ databases">
        <authorList>
            <consortium name="DOE Joint Genome Institute"/>
            <person name="Kuo A."/>
            <person name="Gay G."/>
            <person name="Dore J."/>
            <person name="Kohler A."/>
            <person name="Nagy L.G."/>
            <person name="Floudas D."/>
            <person name="Copeland A."/>
            <person name="Barry K.W."/>
            <person name="Cichocki N."/>
            <person name="Veneault-Fourrey C."/>
            <person name="LaButti K."/>
            <person name="Lindquist E.A."/>
            <person name="Lipzen A."/>
            <person name="Lundell T."/>
            <person name="Morin E."/>
            <person name="Murat C."/>
            <person name="Sun H."/>
            <person name="Tunlid A."/>
            <person name="Henrissat B."/>
            <person name="Grigoriev I.V."/>
            <person name="Hibbett D.S."/>
            <person name="Martin F."/>
            <person name="Nordberg H.P."/>
            <person name="Cantor M.N."/>
            <person name="Hua S.X."/>
        </authorList>
    </citation>
    <scope>NUCLEOTIDE SEQUENCE [LARGE SCALE GENOMIC DNA]</scope>
    <source>
        <strain evidence="2">h7</strain>
    </source>
</reference>
<evidence type="ECO:0000313" key="2">
    <source>
        <dbReference type="Proteomes" id="UP000053424"/>
    </source>
</evidence>
<reference evidence="2" key="2">
    <citation type="submission" date="2015-01" db="EMBL/GenBank/DDBJ databases">
        <title>Evolutionary Origins and Diversification of the Mycorrhizal Mutualists.</title>
        <authorList>
            <consortium name="DOE Joint Genome Institute"/>
            <consortium name="Mycorrhizal Genomics Consortium"/>
            <person name="Kohler A."/>
            <person name="Kuo A."/>
            <person name="Nagy L.G."/>
            <person name="Floudas D."/>
            <person name="Copeland A."/>
            <person name="Barry K.W."/>
            <person name="Cichocki N."/>
            <person name="Veneault-Fourrey C."/>
            <person name="LaButti K."/>
            <person name="Lindquist E.A."/>
            <person name="Lipzen A."/>
            <person name="Lundell T."/>
            <person name="Morin E."/>
            <person name="Murat C."/>
            <person name="Riley R."/>
            <person name="Ohm R."/>
            <person name="Sun H."/>
            <person name="Tunlid A."/>
            <person name="Henrissat B."/>
            <person name="Grigoriev I.V."/>
            <person name="Hibbett D.S."/>
            <person name="Martin F."/>
        </authorList>
    </citation>
    <scope>NUCLEOTIDE SEQUENCE [LARGE SCALE GENOMIC DNA]</scope>
    <source>
        <strain evidence="2">h7</strain>
    </source>
</reference>
<dbReference type="AlphaFoldDB" id="A0A0C2XM37"/>